<dbReference type="Gene3D" id="1.20.1560.10">
    <property type="entry name" value="ABC transporter type 1, transmembrane domain"/>
    <property type="match status" value="1"/>
</dbReference>
<keyword evidence="2 5" id="KW-0812">Transmembrane</keyword>
<feature type="transmembrane region" description="Helical" evidence="5">
    <location>
        <begin position="153"/>
        <end position="169"/>
    </location>
</feature>
<evidence type="ECO:0000256" key="3">
    <source>
        <dbReference type="ARBA" id="ARBA00022989"/>
    </source>
</evidence>
<dbReference type="PROSITE" id="PS50929">
    <property type="entry name" value="ABC_TM1F"/>
    <property type="match status" value="1"/>
</dbReference>
<reference evidence="8" key="1">
    <citation type="submission" date="2008-01" db="EMBL/GenBank/DDBJ databases">
        <title>Complete sequence of Thermoanaerobacter pseudethanolicus 39E.</title>
        <authorList>
            <person name="Copeland A."/>
            <person name="Lucas S."/>
            <person name="Lapidus A."/>
            <person name="Barry K."/>
            <person name="Glavina del Rio T."/>
            <person name="Dalin E."/>
            <person name="Tice H."/>
            <person name="Pitluck S."/>
            <person name="Bruce D."/>
            <person name="Goodwin L."/>
            <person name="Saunders E."/>
            <person name="Brettin T."/>
            <person name="Detter J.C."/>
            <person name="Han C."/>
            <person name="Schmutz J."/>
            <person name="Larimer F."/>
            <person name="Land M."/>
            <person name="Hauser L."/>
            <person name="Kyrpides N."/>
            <person name="Lykidis A."/>
            <person name="Hemme C."/>
            <person name="Fields M.W."/>
            <person name="He Z."/>
            <person name="Zhou J."/>
            <person name="Richardson P."/>
        </authorList>
    </citation>
    <scope>NUCLEOTIDE SEQUENCE [LARGE SCALE GENOMIC DNA]</scope>
    <source>
        <strain evidence="8">ATCC 33223 / DSM 2355 / 39E</strain>
    </source>
</reference>
<keyword evidence="3 5" id="KW-1133">Transmembrane helix</keyword>
<protein>
    <submittedName>
        <fullName evidence="7">ABC-type multidrug transport system ATPase and permease components-like protein</fullName>
    </submittedName>
</protein>
<dbReference type="PANTHER" id="PTHR43394:SF1">
    <property type="entry name" value="ATP-BINDING CASSETTE SUB-FAMILY B MEMBER 10, MITOCHONDRIAL"/>
    <property type="match status" value="1"/>
</dbReference>
<dbReference type="KEGG" id="tpd:Teth39_0947"/>
<dbReference type="GO" id="GO:0005886">
    <property type="term" value="C:plasma membrane"/>
    <property type="evidence" value="ECO:0007669"/>
    <property type="project" value="UniProtKB-SubCell"/>
</dbReference>
<evidence type="ECO:0000256" key="5">
    <source>
        <dbReference type="SAM" id="Phobius"/>
    </source>
</evidence>
<accession>B0K8Y9</accession>
<evidence type="ECO:0000256" key="4">
    <source>
        <dbReference type="ARBA" id="ARBA00023136"/>
    </source>
</evidence>
<proteinExistence type="predicted"/>
<evidence type="ECO:0000259" key="6">
    <source>
        <dbReference type="PROSITE" id="PS50929"/>
    </source>
</evidence>
<name>B0K8Y9_THEP3</name>
<dbReference type="InterPro" id="IPR039421">
    <property type="entry name" value="Type_1_exporter"/>
</dbReference>
<dbReference type="EMBL" id="CP000924">
    <property type="protein sequence ID" value="ABY94602.1"/>
    <property type="molecule type" value="Genomic_DNA"/>
</dbReference>
<organism evidence="7 8">
    <name type="scientific">Thermoanaerobacter pseudethanolicus (strain ATCC 33223 / 39E)</name>
    <name type="common">Clostridium thermohydrosulfuricum</name>
    <dbReference type="NCBI Taxonomy" id="340099"/>
    <lineage>
        <taxon>Bacteria</taxon>
        <taxon>Bacillati</taxon>
        <taxon>Bacillota</taxon>
        <taxon>Clostridia</taxon>
        <taxon>Thermoanaerobacterales</taxon>
        <taxon>Thermoanaerobacteraceae</taxon>
        <taxon>Thermoanaerobacter</taxon>
    </lineage>
</organism>
<comment type="subcellular location">
    <subcellularLocation>
        <location evidence="1">Cell membrane</location>
        <topology evidence="1">Multi-pass membrane protein</topology>
    </subcellularLocation>
</comment>
<evidence type="ECO:0000313" key="8">
    <source>
        <dbReference type="Proteomes" id="UP000002156"/>
    </source>
</evidence>
<dbReference type="STRING" id="340099.Teth39_0947"/>
<feature type="transmembrane region" description="Helical" evidence="5">
    <location>
        <begin position="12"/>
        <end position="36"/>
    </location>
</feature>
<evidence type="ECO:0000256" key="2">
    <source>
        <dbReference type="ARBA" id="ARBA00022692"/>
    </source>
</evidence>
<keyword evidence="8" id="KW-1185">Reference proteome</keyword>
<feature type="transmembrane region" description="Helical" evidence="5">
    <location>
        <begin position="127"/>
        <end position="147"/>
    </location>
</feature>
<dbReference type="InterPro" id="IPR011527">
    <property type="entry name" value="ABC1_TM_dom"/>
</dbReference>
<sequence precursor="true">MKAFLLKYKKEFVIVVFFAILAALMNVFVAFILKMFFDVATIGRLENFYTAVEIALVFVIFNSLVLWLAQISKFDYIKKSLIHLKNVLFEKIIGKDLNQFDEVNTGKYISIVSNDINMIEENYFNNFFELVSSGVGFLAALIVLFILSYKITFIIIGLTVLSMLIPRVLDRKISDLR</sequence>
<dbReference type="PANTHER" id="PTHR43394">
    <property type="entry name" value="ATP-DEPENDENT PERMEASE MDL1, MITOCHONDRIAL"/>
    <property type="match status" value="1"/>
</dbReference>
<dbReference type="GO" id="GO:0005524">
    <property type="term" value="F:ATP binding"/>
    <property type="evidence" value="ECO:0007669"/>
    <property type="project" value="InterPro"/>
</dbReference>
<evidence type="ECO:0000256" key="1">
    <source>
        <dbReference type="ARBA" id="ARBA00004651"/>
    </source>
</evidence>
<dbReference type="InterPro" id="IPR036640">
    <property type="entry name" value="ABC1_TM_sf"/>
</dbReference>
<dbReference type="GO" id="GO:0015421">
    <property type="term" value="F:ABC-type oligopeptide transporter activity"/>
    <property type="evidence" value="ECO:0007669"/>
    <property type="project" value="TreeGrafter"/>
</dbReference>
<dbReference type="eggNOG" id="COG1132">
    <property type="taxonomic scope" value="Bacteria"/>
</dbReference>
<dbReference type="SUPFAM" id="SSF90123">
    <property type="entry name" value="ABC transporter transmembrane region"/>
    <property type="match status" value="1"/>
</dbReference>
<dbReference type="Proteomes" id="UP000002156">
    <property type="component" value="Chromosome"/>
</dbReference>
<gene>
    <name evidence="7" type="ordered locus">Teth39_0947</name>
</gene>
<dbReference type="AlphaFoldDB" id="B0K8Y9"/>
<keyword evidence="4 5" id="KW-0472">Membrane</keyword>
<dbReference type="HOGENOM" id="CLU_104652_0_0_9"/>
<dbReference type="Pfam" id="PF00664">
    <property type="entry name" value="ABC_membrane"/>
    <property type="match status" value="1"/>
</dbReference>
<feature type="transmembrane region" description="Helical" evidence="5">
    <location>
        <begin position="48"/>
        <end position="69"/>
    </location>
</feature>
<feature type="domain" description="ABC transmembrane type-1" evidence="6">
    <location>
        <begin position="13"/>
        <end position="177"/>
    </location>
</feature>
<evidence type="ECO:0000313" key="7">
    <source>
        <dbReference type="EMBL" id="ABY94602.1"/>
    </source>
</evidence>